<name>A0A1B8QCL6_9GAMM</name>
<evidence type="ECO:0000313" key="10">
    <source>
        <dbReference type="Proteomes" id="UP000255193"/>
    </source>
</evidence>
<organism evidence="7 9">
    <name type="scientific">Faucicola atlantae</name>
    <dbReference type="NCBI Taxonomy" id="34059"/>
    <lineage>
        <taxon>Bacteria</taxon>
        <taxon>Pseudomonadati</taxon>
        <taxon>Pseudomonadota</taxon>
        <taxon>Gammaproteobacteria</taxon>
        <taxon>Moraxellales</taxon>
        <taxon>Moraxellaceae</taxon>
        <taxon>Faucicola</taxon>
    </lineage>
</organism>
<evidence type="ECO:0000313" key="7">
    <source>
        <dbReference type="EMBL" id="OBX79048.1"/>
    </source>
</evidence>
<reference evidence="8 10" key="2">
    <citation type="submission" date="2018-06" db="EMBL/GenBank/DDBJ databases">
        <authorList>
            <consortium name="Pathogen Informatics"/>
            <person name="Doyle S."/>
        </authorList>
    </citation>
    <scope>NUCLEOTIDE SEQUENCE [LARGE SCALE GENOMIC DNA]</scope>
    <source>
        <strain evidence="8 10">NCTC11091</strain>
    </source>
</reference>
<feature type="transmembrane region" description="Helical" evidence="5">
    <location>
        <begin position="232"/>
        <end position="255"/>
    </location>
</feature>
<sequence length="449" mass="49703">MPRNLVLWHIIIIGLAYIQPMTVFDTFGLVSRDSGGHVPTSYIFALVAILLTALSYGQMIRCYPSSGSAYTYAQRAIHPNVGFMVGWSSWLDYLLSPMVNIILARIYLEALFPSVNQWTWVIGLTAFMTGINFFGARFVARFNSSIVFIQLAVIAYFTYRVYMLLAHGQNVEGAITPDQYQLGSLDPFWNSMTQVGALVTGATILCFSFTGFDALSSLAEETKDVKRTLPRAIFLTALIAGIVFIISTYFMQIYFPGDPTKYFKAIDETQPELLGYVFAEGVKSMILYFAIVTVMASGISAHAGVARLMYVMGRDGVINRRIFGHISPRFLTPTYNILIAGAIALTAGILTFEQIANLISFGALTAFSFVNISVIAQYAVREKRYRSLGDIIKYVVFPLLGFASVIAMWLEVDTEALQAGLIWGAIGVAYLAYKTGGFKRPAPVHHEFD</sequence>
<dbReference type="OrthoDB" id="9804700at2"/>
<dbReference type="Proteomes" id="UP000092508">
    <property type="component" value="Unassembled WGS sequence"/>
</dbReference>
<dbReference type="InterPro" id="IPR004841">
    <property type="entry name" value="AA-permease/SLC12A_dom"/>
</dbReference>
<dbReference type="InterPro" id="IPR050367">
    <property type="entry name" value="APC_superfamily"/>
</dbReference>
<dbReference type="PANTHER" id="PTHR42770:SF1">
    <property type="entry name" value="LOW-AFFINITY PUTRESCINE IMPORTER PLAP"/>
    <property type="match status" value="1"/>
</dbReference>
<feature type="transmembrane region" description="Helical" evidence="5">
    <location>
        <begin position="391"/>
        <end position="410"/>
    </location>
</feature>
<feature type="transmembrane region" description="Helical" evidence="5">
    <location>
        <begin position="416"/>
        <end position="433"/>
    </location>
</feature>
<feature type="transmembrane region" description="Helical" evidence="5">
    <location>
        <begin position="81"/>
        <end position="108"/>
    </location>
</feature>
<proteinExistence type="predicted"/>
<dbReference type="EMBL" id="LZMZ01000013">
    <property type="protein sequence ID" value="OBX79048.1"/>
    <property type="molecule type" value="Genomic_DNA"/>
</dbReference>
<comment type="subcellular location">
    <subcellularLocation>
        <location evidence="1">Membrane</location>
        <topology evidence="1">Multi-pass membrane protein</topology>
    </subcellularLocation>
</comment>
<gene>
    <name evidence="8" type="primary">plaP</name>
    <name evidence="7" type="ORF">A9308_05825</name>
    <name evidence="8" type="ORF">NCTC11091_01478</name>
</gene>
<feature type="transmembrane region" description="Helical" evidence="5">
    <location>
        <begin position="120"/>
        <end position="140"/>
    </location>
</feature>
<evidence type="ECO:0000256" key="1">
    <source>
        <dbReference type="ARBA" id="ARBA00004141"/>
    </source>
</evidence>
<accession>A0A1B8QCL6</accession>
<dbReference type="EMBL" id="UGQA01000001">
    <property type="protein sequence ID" value="STY95680.1"/>
    <property type="molecule type" value="Genomic_DNA"/>
</dbReference>
<dbReference type="STRING" id="34059.A9308_05825"/>
<dbReference type="Pfam" id="PF00324">
    <property type="entry name" value="AA_permease"/>
    <property type="match status" value="1"/>
</dbReference>
<feature type="transmembrane region" description="Helical" evidence="5">
    <location>
        <begin position="358"/>
        <end position="379"/>
    </location>
</feature>
<evidence type="ECO:0000313" key="8">
    <source>
        <dbReference type="EMBL" id="STY95680.1"/>
    </source>
</evidence>
<dbReference type="PIRSF" id="PIRSF006060">
    <property type="entry name" value="AA_transporter"/>
    <property type="match status" value="1"/>
</dbReference>
<dbReference type="GO" id="GO:0055085">
    <property type="term" value="P:transmembrane transport"/>
    <property type="evidence" value="ECO:0007669"/>
    <property type="project" value="InterPro"/>
</dbReference>
<dbReference type="Gene3D" id="1.20.1740.10">
    <property type="entry name" value="Amino acid/polyamine transporter I"/>
    <property type="match status" value="1"/>
</dbReference>
<feature type="transmembrane region" description="Helical" evidence="5">
    <location>
        <begin position="330"/>
        <end position="352"/>
    </location>
</feature>
<dbReference type="RefSeq" id="WP_067055779.1">
    <property type="nucleotide sequence ID" value="NZ_CP171125.1"/>
</dbReference>
<evidence type="ECO:0000313" key="9">
    <source>
        <dbReference type="Proteomes" id="UP000092508"/>
    </source>
</evidence>
<evidence type="ECO:0000256" key="5">
    <source>
        <dbReference type="SAM" id="Phobius"/>
    </source>
</evidence>
<keyword evidence="3 5" id="KW-1133">Transmembrane helix</keyword>
<keyword evidence="2 5" id="KW-0812">Transmembrane</keyword>
<dbReference type="AlphaFoldDB" id="A0A1B8QCL6"/>
<protein>
    <submittedName>
        <fullName evidence="8">Low-affinity putrescine importer PlaP</fullName>
    </submittedName>
    <submittedName>
        <fullName evidence="7">Putrescine/spermidine ABC transporter</fullName>
    </submittedName>
</protein>
<evidence type="ECO:0000256" key="3">
    <source>
        <dbReference type="ARBA" id="ARBA00022989"/>
    </source>
</evidence>
<feature type="transmembrane region" description="Helical" evidence="5">
    <location>
        <begin position="188"/>
        <end position="212"/>
    </location>
</feature>
<feature type="transmembrane region" description="Helical" evidence="5">
    <location>
        <begin position="286"/>
        <end position="310"/>
    </location>
</feature>
<dbReference type="Proteomes" id="UP000255193">
    <property type="component" value="Unassembled WGS sequence"/>
</dbReference>
<feature type="transmembrane region" description="Helical" evidence="5">
    <location>
        <begin position="42"/>
        <end position="60"/>
    </location>
</feature>
<feature type="domain" description="Amino acid permease/ SLC12A" evidence="6">
    <location>
        <begin position="9"/>
        <end position="410"/>
    </location>
</feature>
<evidence type="ECO:0000256" key="4">
    <source>
        <dbReference type="ARBA" id="ARBA00023136"/>
    </source>
</evidence>
<dbReference type="GO" id="GO:0016020">
    <property type="term" value="C:membrane"/>
    <property type="evidence" value="ECO:0007669"/>
    <property type="project" value="UniProtKB-SubCell"/>
</dbReference>
<reference evidence="7 9" key="1">
    <citation type="submission" date="2016-06" db="EMBL/GenBank/DDBJ databases">
        <title>Draft genome of Moraxella atlantae CCUG 66109.</title>
        <authorList>
            <person name="Salva-Serra F."/>
            <person name="Engstrom-Jakobsson H."/>
            <person name="Thorell K."/>
            <person name="Gonzales-Siles L."/>
            <person name="Karlsson R."/>
            <person name="Boulund F."/>
            <person name="Engstrand L."/>
            <person name="Kristiansson E."/>
            <person name="Moore E."/>
        </authorList>
    </citation>
    <scope>NUCLEOTIDE SEQUENCE [LARGE SCALE GENOMIC DNA]</scope>
    <source>
        <strain evidence="7 9">CCUG 66109</strain>
    </source>
</reference>
<evidence type="ECO:0000256" key="2">
    <source>
        <dbReference type="ARBA" id="ARBA00022692"/>
    </source>
</evidence>
<evidence type="ECO:0000259" key="6">
    <source>
        <dbReference type="Pfam" id="PF00324"/>
    </source>
</evidence>
<keyword evidence="4 5" id="KW-0472">Membrane</keyword>
<feature type="transmembrane region" description="Helical" evidence="5">
    <location>
        <begin position="147"/>
        <end position="168"/>
    </location>
</feature>
<dbReference type="PANTHER" id="PTHR42770">
    <property type="entry name" value="AMINO ACID TRANSPORTER-RELATED"/>
    <property type="match status" value="1"/>
</dbReference>